<keyword evidence="2" id="KW-0813">Transport</keyword>
<dbReference type="PANTHER" id="PTHR43337">
    <property type="entry name" value="XANTHINE/URACIL PERMEASE C887.17-RELATED"/>
    <property type="match status" value="1"/>
</dbReference>
<evidence type="ECO:0000313" key="5">
    <source>
        <dbReference type="Proteomes" id="UP001418222"/>
    </source>
</evidence>
<evidence type="ECO:0000256" key="2">
    <source>
        <dbReference type="ARBA" id="ARBA00022448"/>
    </source>
</evidence>
<feature type="compositionally biased region" description="Polar residues" evidence="3">
    <location>
        <begin position="83"/>
        <end position="94"/>
    </location>
</feature>
<keyword evidence="5" id="KW-1185">Reference proteome</keyword>
<protein>
    <submittedName>
        <fullName evidence="4">Adenine/guanine permease AZG1</fullName>
    </submittedName>
</protein>
<feature type="region of interest" description="Disordered" evidence="3">
    <location>
        <begin position="83"/>
        <end position="112"/>
    </location>
</feature>
<gene>
    <name evidence="4" type="primary">AZG1</name>
    <name evidence="4" type="ORF">KSP39_PZI011977</name>
</gene>
<name>A0AAP0BF23_9ASPA</name>
<sequence>MPLPKEVLERLARSREEIAAQAAGLTNLEAPARRFADFGSAKRAKPFPPGAEPILADFTAALGNGADSSNQPVLGSSTKNLVDLSSDQENSGEASTPRAKSIPDSSPKRDPELDEHVRVILLHRPSLQDIGSRHHLHHRAPRRTPTFLTMAYILVVNASIISNSGATCSISDCFHPSPSCKFPPEVDPDYTNCVARTRHELLTTTVVESLIGSALMGFFANLPIALAPGMGTNAYSVVGFHESGRILYRSALTAVFLEGPLIVLSIFGDIEKASAGANAMARAEGVSISCGF</sequence>
<dbReference type="Proteomes" id="UP001418222">
    <property type="component" value="Unassembled WGS sequence"/>
</dbReference>
<reference evidence="4 5" key="1">
    <citation type="journal article" date="2022" name="Nat. Plants">
        <title>Genomes of leafy and leafless Platanthera orchids illuminate the evolution of mycoheterotrophy.</title>
        <authorList>
            <person name="Li M.H."/>
            <person name="Liu K.W."/>
            <person name="Li Z."/>
            <person name="Lu H.C."/>
            <person name="Ye Q.L."/>
            <person name="Zhang D."/>
            <person name="Wang J.Y."/>
            <person name="Li Y.F."/>
            <person name="Zhong Z.M."/>
            <person name="Liu X."/>
            <person name="Yu X."/>
            <person name="Liu D.K."/>
            <person name="Tu X.D."/>
            <person name="Liu B."/>
            <person name="Hao Y."/>
            <person name="Liao X.Y."/>
            <person name="Jiang Y.T."/>
            <person name="Sun W.H."/>
            <person name="Chen J."/>
            <person name="Chen Y.Q."/>
            <person name="Ai Y."/>
            <person name="Zhai J.W."/>
            <person name="Wu S.S."/>
            <person name="Zhou Z."/>
            <person name="Hsiao Y.Y."/>
            <person name="Wu W.L."/>
            <person name="Chen Y.Y."/>
            <person name="Lin Y.F."/>
            <person name="Hsu J.L."/>
            <person name="Li C.Y."/>
            <person name="Wang Z.W."/>
            <person name="Zhao X."/>
            <person name="Zhong W.Y."/>
            <person name="Ma X.K."/>
            <person name="Ma L."/>
            <person name="Huang J."/>
            <person name="Chen G.Z."/>
            <person name="Huang M.Z."/>
            <person name="Huang L."/>
            <person name="Peng D.H."/>
            <person name="Luo Y.B."/>
            <person name="Zou S.Q."/>
            <person name="Chen S.P."/>
            <person name="Lan S."/>
            <person name="Tsai W.C."/>
            <person name="Van de Peer Y."/>
            <person name="Liu Z.J."/>
        </authorList>
    </citation>
    <scope>NUCLEOTIDE SEQUENCE [LARGE SCALE GENOMIC DNA]</scope>
    <source>
        <strain evidence="4">Lor287</strain>
    </source>
</reference>
<organism evidence="4 5">
    <name type="scientific">Platanthera zijinensis</name>
    <dbReference type="NCBI Taxonomy" id="2320716"/>
    <lineage>
        <taxon>Eukaryota</taxon>
        <taxon>Viridiplantae</taxon>
        <taxon>Streptophyta</taxon>
        <taxon>Embryophyta</taxon>
        <taxon>Tracheophyta</taxon>
        <taxon>Spermatophyta</taxon>
        <taxon>Magnoliopsida</taxon>
        <taxon>Liliopsida</taxon>
        <taxon>Asparagales</taxon>
        <taxon>Orchidaceae</taxon>
        <taxon>Orchidoideae</taxon>
        <taxon>Orchideae</taxon>
        <taxon>Orchidinae</taxon>
        <taxon>Platanthera</taxon>
    </lineage>
</organism>
<dbReference type="PANTHER" id="PTHR43337:SF1">
    <property type="entry name" value="XANTHINE_URACIL PERMEASE C887.17-RELATED"/>
    <property type="match status" value="1"/>
</dbReference>
<dbReference type="GO" id="GO:0015854">
    <property type="term" value="P:guanine transport"/>
    <property type="evidence" value="ECO:0007669"/>
    <property type="project" value="TreeGrafter"/>
</dbReference>
<evidence type="ECO:0000313" key="4">
    <source>
        <dbReference type="EMBL" id="KAK8936998.1"/>
    </source>
</evidence>
<evidence type="ECO:0000256" key="1">
    <source>
        <dbReference type="ARBA" id="ARBA00004127"/>
    </source>
</evidence>
<accession>A0AAP0BF23</accession>
<dbReference type="GO" id="GO:0012505">
    <property type="term" value="C:endomembrane system"/>
    <property type="evidence" value="ECO:0007669"/>
    <property type="project" value="UniProtKB-SubCell"/>
</dbReference>
<dbReference type="GO" id="GO:0015853">
    <property type="term" value="P:adenine transport"/>
    <property type="evidence" value="ECO:0007669"/>
    <property type="project" value="TreeGrafter"/>
</dbReference>
<dbReference type="GO" id="GO:0005886">
    <property type="term" value="C:plasma membrane"/>
    <property type="evidence" value="ECO:0007669"/>
    <property type="project" value="TreeGrafter"/>
</dbReference>
<evidence type="ECO:0000256" key="3">
    <source>
        <dbReference type="SAM" id="MobiDB-lite"/>
    </source>
</evidence>
<comment type="subcellular location">
    <subcellularLocation>
        <location evidence="1">Endomembrane system</location>
        <topology evidence="1">Multi-pass membrane protein</topology>
    </subcellularLocation>
</comment>
<proteinExistence type="predicted"/>
<comment type="caution">
    <text evidence="4">The sequence shown here is derived from an EMBL/GenBank/DDBJ whole genome shotgun (WGS) entry which is preliminary data.</text>
</comment>
<dbReference type="InterPro" id="IPR045018">
    <property type="entry name" value="Azg-like"/>
</dbReference>
<dbReference type="AlphaFoldDB" id="A0AAP0BF23"/>
<dbReference type="GO" id="GO:0005345">
    <property type="term" value="F:purine nucleobase transmembrane transporter activity"/>
    <property type="evidence" value="ECO:0007669"/>
    <property type="project" value="TreeGrafter"/>
</dbReference>
<dbReference type="EMBL" id="JBBWWQ010000010">
    <property type="protein sequence ID" value="KAK8936998.1"/>
    <property type="molecule type" value="Genomic_DNA"/>
</dbReference>